<feature type="region of interest" description="Disordered" evidence="1">
    <location>
        <begin position="288"/>
        <end position="326"/>
    </location>
</feature>
<name>A0AAJ6QMY0_9ACAR</name>
<dbReference type="Proteomes" id="UP000694867">
    <property type="component" value="Unplaced"/>
</dbReference>
<evidence type="ECO:0000313" key="3">
    <source>
        <dbReference type="RefSeq" id="XP_003738064.1"/>
    </source>
</evidence>
<sequence>MGDMNISVPYQLRLTMVDGKNINALTDTKSPQTCYICKRTQKQRRASSVLPPDVIENYRFGLSTVHAWIRVFEFLLHVAYRLELQNKRLNKREQGEVKARKREIQEQFKARLSPRVDQPRQGFGNTNDENTARRFFEKSAESASILGLDEGVIKRFRVILKTLSSKFDIDVDNFGEYARETKEVVQDRYGWFGLTPTLHKILDHGGNVIRNRPVPIGVLTEEAQEARHKECRYFRLNNARKTSREENVFDLYSMLMILSDPLVNSFRDVVETKGRSVDEEVTDLLLSGSSRDIRCHPEESEQHSDSEYSDADSADSRQDAIDSSCE</sequence>
<reference evidence="3" key="1">
    <citation type="submission" date="2025-08" db="UniProtKB">
        <authorList>
            <consortium name="RefSeq"/>
        </authorList>
    </citation>
    <scope>IDENTIFICATION</scope>
</reference>
<proteinExistence type="predicted"/>
<accession>A0AAJ6QMY0</accession>
<dbReference type="GeneID" id="100897229"/>
<keyword evidence="2" id="KW-1185">Reference proteome</keyword>
<gene>
    <name evidence="3" type="primary">LOC100897229</name>
</gene>
<feature type="compositionally biased region" description="Basic and acidic residues" evidence="1">
    <location>
        <begin position="291"/>
        <end position="306"/>
    </location>
</feature>
<organism evidence="2 3">
    <name type="scientific">Galendromus occidentalis</name>
    <name type="common">western predatory mite</name>
    <dbReference type="NCBI Taxonomy" id="34638"/>
    <lineage>
        <taxon>Eukaryota</taxon>
        <taxon>Metazoa</taxon>
        <taxon>Ecdysozoa</taxon>
        <taxon>Arthropoda</taxon>
        <taxon>Chelicerata</taxon>
        <taxon>Arachnida</taxon>
        <taxon>Acari</taxon>
        <taxon>Parasitiformes</taxon>
        <taxon>Mesostigmata</taxon>
        <taxon>Gamasina</taxon>
        <taxon>Phytoseioidea</taxon>
        <taxon>Phytoseiidae</taxon>
        <taxon>Typhlodrominae</taxon>
        <taxon>Galendromus</taxon>
    </lineage>
</organism>
<feature type="non-terminal residue" evidence="3">
    <location>
        <position position="326"/>
    </location>
</feature>
<protein>
    <submittedName>
        <fullName evidence="3">Uncharacterized protein LOC100897229</fullName>
    </submittedName>
</protein>
<dbReference type="AlphaFoldDB" id="A0AAJ6QMY0"/>
<dbReference type="KEGG" id="goe:100897229"/>
<dbReference type="RefSeq" id="XP_003738064.1">
    <property type="nucleotide sequence ID" value="XM_003738016.1"/>
</dbReference>
<evidence type="ECO:0000256" key="1">
    <source>
        <dbReference type="SAM" id="MobiDB-lite"/>
    </source>
</evidence>
<evidence type="ECO:0000313" key="2">
    <source>
        <dbReference type="Proteomes" id="UP000694867"/>
    </source>
</evidence>